<dbReference type="InterPro" id="IPR047092">
    <property type="entry name" value="AFUB_07903/YDR124W-like_hel"/>
</dbReference>
<feature type="compositionally biased region" description="Basic and acidic residues" evidence="1">
    <location>
        <begin position="589"/>
        <end position="600"/>
    </location>
</feature>
<evidence type="ECO:0000313" key="3">
    <source>
        <dbReference type="EMBL" id="KAF2031367.1"/>
    </source>
</evidence>
<feature type="compositionally biased region" description="Basic residues" evidence="1">
    <location>
        <begin position="232"/>
        <end position="241"/>
    </location>
</feature>
<feature type="compositionally biased region" description="Polar residues" evidence="1">
    <location>
        <begin position="197"/>
        <end position="223"/>
    </location>
</feature>
<comment type="caution">
    <text evidence="3">The sequence shown here is derived from an EMBL/GenBank/DDBJ whole genome shotgun (WGS) entry which is preliminary data.</text>
</comment>
<feature type="region of interest" description="Disordered" evidence="1">
    <location>
        <begin position="1"/>
        <end position="32"/>
    </location>
</feature>
<evidence type="ECO:0000259" key="2">
    <source>
        <dbReference type="Pfam" id="PF11001"/>
    </source>
</evidence>
<protein>
    <recommendedName>
        <fullName evidence="2">Subtelomeric hrmA-associated cluster protein AFUB-079030/YDR124W-like helical bundle domain-containing protein</fullName>
    </recommendedName>
</protein>
<feature type="compositionally biased region" description="Polar residues" evidence="1">
    <location>
        <begin position="565"/>
        <end position="588"/>
    </location>
</feature>
<dbReference type="EMBL" id="ML978181">
    <property type="protein sequence ID" value="KAF2031367.1"/>
    <property type="molecule type" value="Genomic_DNA"/>
</dbReference>
<dbReference type="PANTHER" id="PTHR36102:SF1">
    <property type="entry name" value="YDR124W-LIKE HELICAL BUNDLE DOMAIN-CONTAINING PROTEIN"/>
    <property type="match status" value="1"/>
</dbReference>
<feature type="region of interest" description="Disordered" evidence="1">
    <location>
        <begin position="454"/>
        <end position="542"/>
    </location>
</feature>
<dbReference type="AlphaFoldDB" id="A0A9P4LP47"/>
<reference evidence="3" key="1">
    <citation type="journal article" date="2020" name="Stud. Mycol.">
        <title>101 Dothideomycetes genomes: a test case for predicting lifestyles and emergence of pathogens.</title>
        <authorList>
            <person name="Haridas S."/>
            <person name="Albert R."/>
            <person name="Binder M."/>
            <person name="Bloem J."/>
            <person name="Labutti K."/>
            <person name="Salamov A."/>
            <person name="Andreopoulos B."/>
            <person name="Baker S."/>
            <person name="Barry K."/>
            <person name="Bills G."/>
            <person name="Bluhm B."/>
            <person name="Cannon C."/>
            <person name="Castanera R."/>
            <person name="Culley D."/>
            <person name="Daum C."/>
            <person name="Ezra D."/>
            <person name="Gonzalez J."/>
            <person name="Henrissat B."/>
            <person name="Kuo A."/>
            <person name="Liang C."/>
            <person name="Lipzen A."/>
            <person name="Lutzoni F."/>
            <person name="Magnuson J."/>
            <person name="Mondo S."/>
            <person name="Nolan M."/>
            <person name="Ohm R."/>
            <person name="Pangilinan J."/>
            <person name="Park H.-J."/>
            <person name="Ramirez L."/>
            <person name="Alfaro M."/>
            <person name="Sun H."/>
            <person name="Tritt A."/>
            <person name="Yoshinaga Y."/>
            <person name="Zwiers L.-H."/>
            <person name="Turgeon B."/>
            <person name="Goodwin S."/>
            <person name="Spatafora J."/>
            <person name="Crous P."/>
            <person name="Grigoriev I."/>
        </authorList>
    </citation>
    <scope>NUCLEOTIDE SEQUENCE</scope>
    <source>
        <strain evidence="3">CBS 110217</strain>
    </source>
</reference>
<evidence type="ECO:0000256" key="1">
    <source>
        <dbReference type="SAM" id="MobiDB-lite"/>
    </source>
</evidence>
<feature type="compositionally biased region" description="Polar residues" evidence="1">
    <location>
        <begin position="523"/>
        <end position="542"/>
    </location>
</feature>
<feature type="compositionally biased region" description="Acidic residues" evidence="1">
    <location>
        <begin position="255"/>
        <end position="267"/>
    </location>
</feature>
<name>A0A9P4LP47_9PLEO</name>
<keyword evidence="4" id="KW-1185">Reference proteome</keyword>
<feature type="compositionally biased region" description="Basic and acidic residues" evidence="1">
    <location>
        <begin position="1"/>
        <end position="18"/>
    </location>
</feature>
<evidence type="ECO:0000313" key="4">
    <source>
        <dbReference type="Proteomes" id="UP000799777"/>
    </source>
</evidence>
<organism evidence="3 4">
    <name type="scientific">Setomelanomma holmii</name>
    <dbReference type="NCBI Taxonomy" id="210430"/>
    <lineage>
        <taxon>Eukaryota</taxon>
        <taxon>Fungi</taxon>
        <taxon>Dikarya</taxon>
        <taxon>Ascomycota</taxon>
        <taxon>Pezizomycotina</taxon>
        <taxon>Dothideomycetes</taxon>
        <taxon>Pleosporomycetidae</taxon>
        <taxon>Pleosporales</taxon>
        <taxon>Pleosporineae</taxon>
        <taxon>Phaeosphaeriaceae</taxon>
        <taxon>Setomelanomma</taxon>
    </lineage>
</organism>
<dbReference type="OrthoDB" id="5338458at2759"/>
<dbReference type="PANTHER" id="PTHR36102">
    <property type="entry name" value="CHROMOSOME 10, WHOLE GENOME SHOTGUN SEQUENCE"/>
    <property type="match status" value="1"/>
</dbReference>
<proteinExistence type="predicted"/>
<feature type="region of interest" description="Disordered" evidence="1">
    <location>
        <begin position="193"/>
        <end position="267"/>
    </location>
</feature>
<feature type="compositionally biased region" description="Acidic residues" evidence="1">
    <location>
        <begin position="490"/>
        <end position="506"/>
    </location>
</feature>
<sequence>MARPQRMDESAKRTDRKATQPQNKRSIDRQSFGRDSWVLTGYGDTAAGSKASSEICFVFSCRPTRQRPTRLSVVPPSLAAVVPQTRVSGRSLPQTNSTPNTAIKVEECDGIALPTPIHATVPCKIVAADGREEYIYTPIGGFEHLFKVPQSVQGVPRPSHATNVALPASRPQQLQAPGDTALFCTVKYSPSLAGASRQRQGPTRGQDDMQPQNDRAPKTSTVATRLAEPKPAKQRALKRTHSVAQGLSQPREVSDSSDNDEDEDDMETTVVTESARHFQIGNIKALKYFFRHRIDELTMKPVRGMVTAWIKQLEPRRLGGYGPYHKKLPAEAPADATPPWWPESVPYVEPAHLDKDGLLTLAVEVMLQHRDTPIDRIKRRSPWTSKLRQIAEYHVETTAPEHFSSSKSAVFSRLMKDRAVTSILPSLFEASQSYEDFIFQHDLWKYENDNEIPKGKSLTWQPVPRPPKQTSQRKRVRKIMVPGAIRGESDADSYGDASENDTEVDDTMARISMRHTRRVELSARQSAMQERQRAQGTQASARGMNTHTVAAVEAPAPVAVAPSPMTSTPQKCFPSTQMTPTPNSSFDQSLDRLHLHEDAKPGNPATPDQHSQQSQHKDSCFDQSMQCYNAQIEGTNNSYQPMQAPASLSNAGAPHSSQFSEVYIDPGHFSMFNDPFPNQMSQSSIEPPIQAHDMSYSYPMGEMFLPTGFMAQLSSNTNPSFHGLPYDYPMQDAAQPSHDCVPRTSALHERQ</sequence>
<accession>A0A9P4LP47</accession>
<dbReference type="Pfam" id="PF11001">
    <property type="entry name" value="AFUB_07903_YDR124W_hel"/>
    <property type="match status" value="1"/>
</dbReference>
<dbReference type="InterPro" id="IPR021264">
    <property type="entry name" value="AFUB_079030/YDR124W-like"/>
</dbReference>
<feature type="domain" description="Subtelomeric hrmA-associated cluster protein AFUB-079030/YDR124W-like helical bundle" evidence="2">
    <location>
        <begin position="280"/>
        <end position="372"/>
    </location>
</feature>
<dbReference type="Proteomes" id="UP000799777">
    <property type="component" value="Unassembled WGS sequence"/>
</dbReference>
<gene>
    <name evidence="3" type="ORF">EK21DRAFT_88081</name>
</gene>
<feature type="region of interest" description="Disordered" evidence="1">
    <location>
        <begin position="560"/>
        <end position="620"/>
    </location>
</feature>